<organism evidence="2 3">
    <name type="scientific">Rosa chinensis</name>
    <name type="common">China rose</name>
    <dbReference type="NCBI Taxonomy" id="74649"/>
    <lineage>
        <taxon>Eukaryota</taxon>
        <taxon>Viridiplantae</taxon>
        <taxon>Streptophyta</taxon>
        <taxon>Embryophyta</taxon>
        <taxon>Tracheophyta</taxon>
        <taxon>Spermatophyta</taxon>
        <taxon>Magnoliopsida</taxon>
        <taxon>eudicotyledons</taxon>
        <taxon>Gunneridae</taxon>
        <taxon>Pentapetalae</taxon>
        <taxon>rosids</taxon>
        <taxon>fabids</taxon>
        <taxon>Rosales</taxon>
        <taxon>Rosaceae</taxon>
        <taxon>Rosoideae</taxon>
        <taxon>Rosoideae incertae sedis</taxon>
        <taxon>Rosa</taxon>
    </lineage>
</organism>
<keyword evidence="1" id="KW-0812">Transmembrane</keyword>
<dbReference type="Gramene" id="PRQ40218">
    <property type="protein sequence ID" value="PRQ40218"/>
    <property type="gene ID" value="RchiOBHm_Chr4g0433711"/>
</dbReference>
<evidence type="ECO:0000256" key="1">
    <source>
        <dbReference type="SAM" id="Phobius"/>
    </source>
</evidence>
<proteinExistence type="predicted"/>
<keyword evidence="3" id="KW-1185">Reference proteome</keyword>
<gene>
    <name evidence="2" type="ORF">RchiOBHm_Chr4g0433711</name>
</gene>
<reference evidence="2 3" key="1">
    <citation type="journal article" date="2018" name="Nat. Genet.">
        <title>The Rosa genome provides new insights in the design of modern roses.</title>
        <authorList>
            <person name="Bendahmane M."/>
        </authorList>
    </citation>
    <scope>NUCLEOTIDE SEQUENCE [LARGE SCALE GENOMIC DNA]</scope>
    <source>
        <strain evidence="3">cv. Old Blush</strain>
    </source>
</reference>
<evidence type="ECO:0000313" key="2">
    <source>
        <dbReference type="EMBL" id="PRQ40218.1"/>
    </source>
</evidence>
<keyword evidence="1" id="KW-1133">Transmembrane helix</keyword>
<protein>
    <submittedName>
        <fullName evidence="2">Uncharacterized protein</fullName>
    </submittedName>
</protein>
<comment type="caution">
    <text evidence="2">The sequence shown here is derived from an EMBL/GenBank/DDBJ whole genome shotgun (WGS) entry which is preliminary data.</text>
</comment>
<sequence length="80" mass="9034">MVGIFLHDLLPLTTVQTIPYRHLSFSVSRPLPTTSTIPTSLGLGCYSFLWSHLSSFVFSSIFSYLLDLSLQKRTNLLRIS</sequence>
<evidence type="ECO:0000313" key="3">
    <source>
        <dbReference type="Proteomes" id="UP000238479"/>
    </source>
</evidence>
<name>A0A2P6R1C3_ROSCH</name>
<dbReference type="AlphaFoldDB" id="A0A2P6R1C3"/>
<keyword evidence="1" id="KW-0472">Membrane</keyword>
<dbReference type="EMBL" id="PDCK01000042">
    <property type="protein sequence ID" value="PRQ40218.1"/>
    <property type="molecule type" value="Genomic_DNA"/>
</dbReference>
<feature type="transmembrane region" description="Helical" evidence="1">
    <location>
        <begin position="48"/>
        <end position="70"/>
    </location>
</feature>
<dbReference type="Proteomes" id="UP000238479">
    <property type="component" value="Chromosome 4"/>
</dbReference>
<accession>A0A2P6R1C3</accession>